<dbReference type="KEGG" id="gfl:GRFL_3511"/>
<protein>
    <submittedName>
        <fullName evidence="1">Uncharacterized protein</fullName>
    </submittedName>
</protein>
<dbReference type="AlphaFoldDB" id="A0A1L7IAU8"/>
<dbReference type="OrthoDB" id="1466970at2"/>
<dbReference type="EMBL" id="CP016359">
    <property type="protein sequence ID" value="APU70235.1"/>
    <property type="molecule type" value="Genomic_DNA"/>
</dbReference>
<organism evidence="1 2">
    <name type="scientific">Christiangramia flava JLT2011</name>
    <dbReference type="NCBI Taxonomy" id="1229726"/>
    <lineage>
        <taxon>Bacteria</taxon>
        <taxon>Pseudomonadati</taxon>
        <taxon>Bacteroidota</taxon>
        <taxon>Flavobacteriia</taxon>
        <taxon>Flavobacteriales</taxon>
        <taxon>Flavobacteriaceae</taxon>
        <taxon>Christiangramia</taxon>
    </lineage>
</organism>
<keyword evidence="2" id="KW-1185">Reference proteome</keyword>
<name>A0A1L7IAU8_9FLAO</name>
<evidence type="ECO:0000313" key="2">
    <source>
        <dbReference type="Proteomes" id="UP000186230"/>
    </source>
</evidence>
<accession>A0A1L7IAU8</accession>
<dbReference type="RefSeq" id="WP_083645782.1">
    <property type="nucleotide sequence ID" value="NZ_AMRU01000004.1"/>
</dbReference>
<sequence length="123" mass="13783">MTTLQRFGYFGVGLFFGIIILIFFLGGKRASCDYGPNARVLAEIESKTRLYSENSEKFMQEHKIDTAVISGILNAGKVNFDRSDVHATPCNQYYISGSAKDTIVELDIQNCDTIATIRSIRFK</sequence>
<reference evidence="1 2" key="1">
    <citation type="submission" date="2016-07" db="EMBL/GenBank/DDBJ databases">
        <title>Multi-omics approach to identify versatile polysaccharide utilization systems of a marine flavobacterium Gramella flava.</title>
        <authorList>
            <person name="Tang K."/>
        </authorList>
    </citation>
    <scope>NUCLEOTIDE SEQUENCE [LARGE SCALE GENOMIC DNA]</scope>
    <source>
        <strain evidence="1 2">JLT2011</strain>
    </source>
</reference>
<gene>
    <name evidence="1" type="ORF">GRFL_3511</name>
</gene>
<evidence type="ECO:0000313" key="1">
    <source>
        <dbReference type="EMBL" id="APU70235.1"/>
    </source>
</evidence>
<dbReference type="Proteomes" id="UP000186230">
    <property type="component" value="Chromosome"/>
</dbReference>
<proteinExistence type="predicted"/>
<dbReference type="STRING" id="1229726.GRFL_3511"/>